<feature type="region of interest" description="Disordered" evidence="7">
    <location>
        <begin position="149"/>
        <end position="173"/>
    </location>
</feature>
<keyword evidence="5" id="KW-0804">Transcription</keyword>
<organism evidence="9 10">
    <name type="scientific">Marinibaculum pumilum</name>
    <dbReference type="NCBI Taxonomy" id="1766165"/>
    <lineage>
        <taxon>Bacteria</taxon>
        <taxon>Pseudomonadati</taxon>
        <taxon>Pseudomonadota</taxon>
        <taxon>Alphaproteobacteria</taxon>
        <taxon>Rhodospirillales</taxon>
        <taxon>Rhodospirillaceae</taxon>
        <taxon>Marinibaculum</taxon>
    </lineage>
</organism>
<evidence type="ECO:0000256" key="7">
    <source>
        <dbReference type="SAM" id="MobiDB-lite"/>
    </source>
</evidence>
<proteinExistence type="predicted"/>
<evidence type="ECO:0000256" key="2">
    <source>
        <dbReference type="ARBA" id="ARBA00023012"/>
    </source>
</evidence>
<keyword evidence="2" id="KW-0902">Two-component regulatory system</keyword>
<dbReference type="SUPFAM" id="SSF52172">
    <property type="entry name" value="CheY-like"/>
    <property type="match status" value="1"/>
</dbReference>
<evidence type="ECO:0000256" key="4">
    <source>
        <dbReference type="ARBA" id="ARBA00023125"/>
    </source>
</evidence>
<name>A0ABV7L015_9PROT</name>
<keyword evidence="4" id="KW-0238">DNA-binding</keyword>
<evidence type="ECO:0000256" key="3">
    <source>
        <dbReference type="ARBA" id="ARBA00023015"/>
    </source>
</evidence>
<dbReference type="InterPro" id="IPR039420">
    <property type="entry name" value="WalR-like"/>
</dbReference>
<dbReference type="Gene3D" id="3.40.50.2300">
    <property type="match status" value="1"/>
</dbReference>
<dbReference type="PANTHER" id="PTHR48111:SF1">
    <property type="entry name" value="TWO-COMPONENT RESPONSE REGULATOR ORR33"/>
    <property type="match status" value="1"/>
</dbReference>
<dbReference type="PANTHER" id="PTHR48111">
    <property type="entry name" value="REGULATOR OF RPOS"/>
    <property type="match status" value="1"/>
</dbReference>
<dbReference type="Proteomes" id="UP001595528">
    <property type="component" value="Unassembled WGS sequence"/>
</dbReference>
<feature type="domain" description="Response regulatory" evidence="8">
    <location>
        <begin position="13"/>
        <end position="134"/>
    </location>
</feature>
<dbReference type="SMART" id="SM00448">
    <property type="entry name" value="REC"/>
    <property type="match status" value="1"/>
</dbReference>
<evidence type="ECO:0000256" key="1">
    <source>
        <dbReference type="ARBA" id="ARBA00022553"/>
    </source>
</evidence>
<evidence type="ECO:0000313" key="10">
    <source>
        <dbReference type="Proteomes" id="UP001595528"/>
    </source>
</evidence>
<comment type="caution">
    <text evidence="6">Lacks conserved residue(s) required for the propagation of feature annotation.</text>
</comment>
<evidence type="ECO:0000259" key="8">
    <source>
        <dbReference type="PROSITE" id="PS50110"/>
    </source>
</evidence>
<comment type="caution">
    <text evidence="9">The sequence shown here is derived from an EMBL/GenBank/DDBJ whole genome shotgun (WGS) entry which is preliminary data.</text>
</comment>
<keyword evidence="10" id="KW-1185">Reference proteome</keyword>
<evidence type="ECO:0000256" key="6">
    <source>
        <dbReference type="PROSITE-ProRule" id="PRU00169"/>
    </source>
</evidence>
<dbReference type="Pfam" id="PF00072">
    <property type="entry name" value="Response_reg"/>
    <property type="match status" value="1"/>
</dbReference>
<keyword evidence="1" id="KW-0597">Phosphoprotein</keyword>
<protein>
    <submittedName>
        <fullName evidence="9">Response regulator</fullName>
    </submittedName>
</protein>
<feature type="compositionally biased region" description="Basic and acidic residues" evidence="7">
    <location>
        <begin position="159"/>
        <end position="173"/>
    </location>
</feature>
<dbReference type="InterPro" id="IPR001789">
    <property type="entry name" value="Sig_transdc_resp-reg_receiver"/>
</dbReference>
<dbReference type="CDD" id="cd17546">
    <property type="entry name" value="REC_hyHK_CKI1_RcsC-like"/>
    <property type="match status" value="1"/>
</dbReference>
<gene>
    <name evidence="9" type="ORF">ACFOGJ_12100</name>
</gene>
<dbReference type="PROSITE" id="PS50110">
    <property type="entry name" value="RESPONSE_REGULATORY"/>
    <property type="match status" value="1"/>
</dbReference>
<accession>A0ABV7L015</accession>
<reference evidence="10" key="1">
    <citation type="journal article" date="2019" name="Int. J. Syst. Evol. Microbiol.">
        <title>The Global Catalogue of Microorganisms (GCM) 10K type strain sequencing project: providing services to taxonomists for standard genome sequencing and annotation.</title>
        <authorList>
            <consortium name="The Broad Institute Genomics Platform"/>
            <consortium name="The Broad Institute Genome Sequencing Center for Infectious Disease"/>
            <person name="Wu L."/>
            <person name="Ma J."/>
        </authorList>
    </citation>
    <scope>NUCLEOTIDE SEQUENCE [LARGE SCALE GENOMIC DNA]</scope>
    <source>
        <strain evidence="10">KCTC 42964</strain>
    </source>
</reference>
<dbReference type="InterPro" id="IPR011006">
    <property type="entry name" value="CheY-like_superfamily"/>
</dbReference>
<evidence type="ECO:0000313" key="9">
    <source>
        <dbReference type="EMBL" id="MFC3227980.1"/>
    </source>
</evidence>
<keyword evidence="3" id="KW-0805">Transcription regulation</keyword>
<evidence type="ECO:0000256" key="5">
    <source>
        <dbReference type="ARBA" id="ARBA00023163"/>
    </source>
</evidence>
<sequence length="173" mass="19239">MTDTADNIFPRLTVLVVNDDENMIRLLSTVLVSLGVRQTQVIGAKGREGAMRRLNETRVDVVLLGHQPPRLDGVALARHMRDETASSNPYVPIIMVTARATPETVEQARSAGVHEFLVTPISVKAVADRITVAFARPRPFVKVPDYFGPDRRRRSSAIAKDRRAGERQEIDDD</sequence>
<dbReference type="EMBL" id="JBHRTR010000026">
    <property type="protein sequence ID" value="MFC3227980.1"/>
    <property type="molecule type" value="Genomic_DNA"/>
</dbReference>
<dbReference type="RefSeq" id="WP_379900651.1">
    <property type="nucleotide sequence ID" value="NZ_JBHRTR010000026.1"/>
</dbReference>